<dbReference type="EMBL" id="JAXCEI010000029">
    <property type="protein sequence ID" value="MFA1544401.1"/>
    <property type="molecule type" value="Genomic_DNA"/>
</dbReference>
<dbReference type="Proteomes" id="UP001569963">
    <property type="component" value="Unassembled WGS sequence"/>
</dbReference>
<dbReference type="SUPFAM" id="SSF88713">
    <property type="entry name" value="Glycoside hydrolase/deacetylase"/>
    <property type="match status" value="1"/>
</dbReference>
<feature type="domain" description="NodB homology" evidence="4">
    <location>
        <begin position="75"/>
        <end position="251"/>
    </location>
</feature>
<dbReference type="Gene3D" id="3.20.20.370">
    <property type="entry name" value="Glycoside hydrolase/deacetylase"/>
    <property type="match status" value="1"/>
</dbReference>
<dbReference type="InterPro" id="IPR050248">
    <property type="entry name" value="Polysacc_deacetylase_ArnD"/>
</dbReference>
<feature type="region of interest" description="Disordered" evidence="3">
    <location>
        <begin position="267"/>
        <end position="287"/>
    </location>
</feature>
<dbReference type="InterPro" id="IPR011330">
    <property type="entry name" value="Glyco_hydro/deAcase_b/a-brl"/>
</dbReference>
<evidence type="ECO:0000256" key="2">
    <source>
        <dbReference type="ARBA" id="ARBA00022801"/>
    </source>
</evidence>
<evidence type="ECO:0000313" key="6">
    <source>
        <dbReference type="Proteomes" id="UP001569963"/>
    </source>
</evidence>
<gene>
    <name evidence="5" type="ORF">SM611_36205</name>
</gene>
<dbReference type="Pfam" id="PF01522">
    <property type="entry name" value="Polysacc_deac_1"/>
    <property type="match status" value="1"/>
</dbReference>
<evidence type="ECO:0000259" key="4">
    <source>
        <dbReference type="PROSITE" id="PS51677"/>
    </source>
</evidence>
<reference evidence="5 6" key="1">
    <citation type="submission" date="2023-11" db="EMBL/GenBank/DDBJ databases">
        <title>Actinomadura monticuli sp. nov., isolated from volcanic ash.</title>
        <authorList>
            <person name="Lee S.D."/>
            <person name="Yang H."/>
            <person name="Kim I.S."/>
        </authorList>
    </citation>
    <scope>NUCLEOTIDE SEQUENCE [LARGE SCALE GENOMIC DNA]</scope>
    <source>
        <strain evidence="5 6">DLS-62</strain>
    </source>
</reference>
<keyword evidence="2 5" id="KW-0378">Hydrolase</keyword>
<dbReference type="CDD" id="cd10917">
    <property type="entry name" value="CE4_NodB_like_6s_7s"/>
    <property type="match status" value="1"/>
</dbReference>
<feature type="compositionally biased region" description="Basic and acidic residues" evidence="3">
    <location>
        <begin position="42"/>
        <end position="62"/>
    </location>
</feature>
<sequence length="287" mass="31174">MDGPNLVRRGAAAVLAAAVFGGLSTWTPDPGRVELAAAPVPARERPKPKPKPESNAKPKPESTPKPPPPDCSRVKCVALTFDDGPAESTGELLDVLAAKNVRATFFLVGENVVKHPELVRRELQAGHEIGDHSYTHADLGTASKTTVMSELTRTQDAIRRAAGFTPVLLRPPYGSVSKRLTKLARSMGLAQVLWTVDPLDWEHRDTGYVEKRVLKRVRPGYVVLMHDIHPTTVRAVPRIIDRLAAEGYAFVTVSELYGGRLVPGREYGRTGRTMRQGEDSGAAQGLP</sequence>
<name>A0ABV4QMS4_9ACTN</name>
<comment type="caution">
    <text evidence="5">The sequence shown here is derived from an EMBL/GenBank/DDBJ whole genome shotgun (WGS) entry which is preliminary data.</text>
</comment>
<dbReference type="PANTHER" id="PTHR10587">
    <property type="entry name" value="GLYCOSYL TRANSFERASE-RELATED"/>
    <property type="match status" value="1"/>
</dbReference>
<dbReference type="PROSITE" id="PS51677">
    <property type="entry name" value="NODB"/>
    <property type="match status" value="1"/>
</dbReference>
<evidence type="ECO:0000313" key="5">
    <source>
        <dbReference type="EMBL" id="MFA1544401.1"/>
    </source>
</evidence>
<accession>A0ABV4QMS4</accession>
<dbReference type="RefSeq" id="WP_371954943.1">
    <property type="nucleotide sequence ID" value="NZ_JAXCEI010000029.1"/>
</dbReference>
<protein>
    <submittedName>
        <fullName evidence="5">Polysaccharide deacetylase family protein</fullName>
        <ecNumber evidence="5">3.-.-.-</ecNumber>
    </submittedName>
</protein>
<evidence type="ECO:0000256" key="1">
    <source>
        <dbReference type="ARBA" id="ARBA00022723"/>
    </source>
</evidence>
<feature type="region of interest" description="Disordered" evidence="3">
    <location>
        <begin position="27"/>
        <end position="71"/>
    </location>
</feature>
<keyword evidence="6" id="KW-1185">Reference proteome</keyword>
<dbReference type="EC" id="3.-.-.-" evidence="5"/>
<dbReference type="PANTHER" id="PTHR10587:SF133">
    <property type="entry name" value="CHITIN DEACETYLASE 1-RELATED"/>
    <property type="match status" value="1"/>
</dbReference>
<dbReference type="InterPro" id="IPR002509">
    <property type="entry name" value="NODB_dom"/>
</dbReference>
<evidence type="ECO:0000256" key="3">
    <source>
        <dbReference type="SAM" id="MobiDB-lite"/>
    </source>
</evidence>
<organism evidence="5 6">
    <name type="scientific">Actinomadura monticuli</name>
    <dbReference type="NCBI Taxonomy" id="3097367"/>
    <lineage>
        <taxon>Bacteria</taxon>
        <taxon>Bacillati</taxon>
        <taxon>Actinomycetota</taxon>
        <taxon>Actinomycetes</taxon>
        <taxon>Streptosporangiales</taxon>
        <taxon>Thermomonosporaceae</taxon>
        <taxon>Actinomadura</taxon>
    </lineage>
</organism>
<dbReference type="GO" id="GO:0016787">
    <property type="term" value="F:hydrolase activity"/>
    <property type="evidence" value="ECO:0007669"/>
    <property type="project" value="UniProtKB-KW"/>
</dbReference>
<keyword evidence="1" id="KW-0479">Metal-binding</keyword>
<proteinExistence type="predicted"/>